<sequence>MILSRAIARRGMGLRPTSALNPKSFASAKGRGVSFGRASLSTQLKGTTRMSTGIQLGRAYSTEAEDGEMDPTKQERMVEEADVVIVGGGPSGLSAAIRIKQNALKQNKDIRVVVLEKGPEIGAHILSGAVIEPGPLEELFPNWEELGAPLLQPALEDHMKFLTKNYAIPIPHPPTMSNHGNYIVSLSDVVKWLGERAEELEVEIFAGFAGSEVIYGDKGQVVGVATNDVGLDKNFKPKPSFERGIEIHGKVTLFAEGCHGSLSKQVINKYSLRDKDAFQAYGLGLKEVWEIDPAKHKAGTVVHTVGFPFSSDLYAGSFIYHMKDNLLSLGVVVGLDYQNPYISPYQEFQKFKTHPYINNLLEGGRVLAYGARSLVEGGLQSLPKLVFPGGALLGDSAGTLNVPKIKGTHCAMKTGILAADSITDTLFKKESTSDEPLVLDNYQEAFNNSSIYKELYEVRNIRPSFHSPLGIWGGMMYSGLDTMFLKGKVPFTLKHKTSDHGSTKPASMFEPIEYPKPNNTTTFDILTSVSRTGTNHAENQPVHLRVADINTNPERNYVEFAGLEARFCPAGVYEYVDSDTKPGTKQFVVNSQNCIHCKTCDIKDPAQNITWTVPEGGGGPSYSGT</sequence>
<evidence type="ECO:0000256" key="10">
    <source>
        <dbReference type="ARBA" id="ARBA00022946"/>
    </source>
</evidence>
<reference evidence="23" key="1">
    <citation type="submission" date="2017-01" db="EMBL/GenBank/DDBJ databases">
        <authorList>
            <person name="Wang Y."/>
            <person name="White M."/>
            <person name="Kvist S."/>
            <person name="Moncalvo J.-M."/>
        </authorList>
    </citation>
    <scope>NUCLEOTIDE SEQUENCE [LARGE SCALE GENOMIC DNA]</scope>
    <source>
        <strain evidence="23">COL-18-3</strain>
    </source>
</reference>
<evidence type="ECO:0000256" key="11">
    <source>
        <dbReference type="ARBA" id="ARBA00022982"/>
    </source>
</evidence>
<dbReference type="GO" id="GO:0051539">
    <property type="term" value="F:4 iron, 4 sulfur cluster binding"/>
    <property type="evidence" value="ECO:0007669"/>
    <property type="project" value="UniProtKB-UniRule"/>
</dbReference>
<keyword evidence="16" id="KW-0496">Mitochondrion</keyword>
<keyword evidence="7 19" id="KW-0479">Metal-binding</keyword>
<evidence type="ECO:0000259" key="21">
    <source>
        <dbReference type="Pfam" id="PF21162"/>
    </source>
</evidence>
<comment type="cofactor">
    <cofactor evidence="19">
        <name>[4Fe-4S] cluster</name>
        <dbReference type="ChEBI" id="CHEBI:49883"/>
    </cofactor>
    <text evidence="19">Binds 1 [4Fe-4S] cluster.</text>
</comment>
<organism evidence="22 23">
    <name type="scientific">Zancudomyces culisetae</name>
    <name type="common">Gut fungus</name>
    <name type="synonym">Smittium culisetae</name>
    <dbReference type="NCBI Taxonomy" id="1213189"/>
    <lineage>
        <taxon>Eukaryota</taxon>
        <taxon>Fungi</taxon>
        <taxon>Fungi incertae sedis</taxon>
        <taxon>Zoopagomycota</taxon>
        <taxon>Kickxellomycotina</taxon>
        <taxon>Harpellomycetes</taxon>
        <taxon>Harpellales</taxon>
        <taxon>Legeriomycetaceae</taxon>
        <taxon>Zancudomyces</taxon>
    </lineage>
</organism>
<proteinExistence type="inferred from homology"/>
<dbReference type="GO" id="GO:0046872">
    <property type="term" value="F:metal ion binding"/>
    <property type="evidence" value="ECO:0007669"/>
    <property type="project" value="UniProtKB-KW"/>
</dbReference>
<evidence type="ECO:0000256" key="13">
    <source>
        <dbReference type="ARBA" id="ARBA00023004"/>
    </source>
</evidence>
<dbReference type="InterPro" id="IPR036188">
    <property type="entry name" value="FAD/NAD-bd_sf"/>
</dbReference>
<gene>
    <name evidence="22" type="ORF">AX774_g1391</name>
</gene>
<evidence type="ECO:0000313" key="22">
    <source>
        <dbReference type="EMBL" id="OMH85065.1"/>
    </source>
</evidence>
<dbReference type="AlphaFoldDB" id="A0A1R1PVR4"/>
<comment type="function">
    <text evidence="2 19">Accepts electrons from ETF and reduces ubiquinone.</text>
</comment>
<evidence type="ECO:0000256" key="19">
    <source>
        <dbReference type="RuleBase" id="RU366068"/>
    </source>
</evidence>
<evidence type="ECO:0000256" key="15">
    <source>
        <dbReference type="ARBA" id="ARBA00023075"/>
    </source>
</evidence>
<keyword evidence="11 19" id="KW-0249">Electron transport</keyword>
<evidence type="ECO:0000256" key="7">
    <source>
        <dbReference type="ARBA" id="ARBA00022723"/>
    </source>
</evidence>
<evidence type="ECO:0000256" key="1">
    <source>
        <dbReference type="ARBA" id="ARBA00001974"/>
    </source>
</evidence>
<keyword evidence="14 19" id="KW-0411">Iron-sulfur</keyword>
<keyword evidence="23" id="KW-1185">Reference proteome</keyword>
<dbReference type="GO" id="GO:0005743">
    <property type="term" value="C:mitochondrial inner membrane"/>
    <property type="evidence" value="ECO:0007669"/>
    <property type="project" value="UniProtKB-SubCell"/>
</dbReference>
<dbReference type="InterPro" id="IPR040156">
    <property type="entry name" value="ETF-QO"/>
</dbReference>
<evidence type="ECO:0000256" key="4">
    <source>
        <dbReference type="ARBA" id="ARBA00006796"/>
    </source>
</evidence>
<dbReference type="Pfam" id="PF05187">
    <property type="entry name" value="Fer4_ETF_QO"/>
    <property type="match status" value="1"/>
</dbReference>
<dbReference type="GO" id="GO:0004174">
    <property type="term" value="F:electron-transferring-flavoprotein dehydrogenase activity"/>
    <property type="evidence" value="ECO:0007669"/>
    <property type="project" value="UniProtKB-UniRule"/>
</dbReference>
<accession>A0A1R1PVR4</accession>
<dbReference type="OrthoDB" id="437331at2759"/>
<comment type="cofactor">
    <cofactor evidence="1 19">
        <name>FAD</name>
        <dbReference type="ChEBI" id="CHEBI:57692"/>
    </cofactor>
</comment>
<feature type="domain" description="ETF-QO/FixX C-terminal" evidence="20">
    <location>
        <begin position="521"/>
        <end position="623"/>
    </location>
</feature>
<protein>
    <recommendedName>
        <fullName evidence="19">Electron transfer flavoprotein-ubiquinone oxidoreductase</fullName>
        <shortName evidence="19">ETF-QO</shortName>
        <ecNumber evidence="19">1.5.5.1</ecNumber>
    </recommendedName>
</protein>
<comment type="similarity">
    <text evidence="4">Belongs to the ETF-QO/FixC family.</text>
</comment>
<keyword evidence="10" id="KW-0809">Transit peptide</keyword>
<dbReference type="EC" id="1.5.5.1" evidence="19"/>
<dbReference type="PANTHER" id="PTHR10617">
    <property type="entry name" value="ELECTRON TRANSFER FLAVOPROTEIN-UBIQUINONE OXIDOREDUCTASE"/>
    <property type="match status" value="1"/>
</dbReference>
<evidence type="ECO:0000256" key="9">
    <source>
        <dbReference type="ARBA" id="ARBA00022827"/>
    </source>
</evidence>
<keyword evidence="9 19" id="KW-0274">FAD</keyword>
<dbReference type="FunFam" id="3.30.70.20:FF:000015">
    <property type="entry name" value="Electron transfer flavoprotein-ubiquinone oxidoreductase"/>
    <property type="match status" value="1"/>
</dbReference>
<name>A0A1R1PVR4_ZANCU</name>
<dbReference type="EMBL" id="LSSK01000113">
    <property type="protein sequence ID" value="OMH85065.1"/>
    <property type="molecule type" value="Genomic_DNA"/>
</dbReference>
<evidence type="ECO:0000256" key="3">
    <source>
        <dbReference type="ARBA" id="ARBA00004273"/>
    </source>
</evidence>
<evidence type="ECO:0000256" key="8">
    <source>
        <dbReference type="ARBA" id="ARBA00022792"/>
    </source>
</evidence>
<dbReference type="InterPro" id="IPR049398">
    <property type="entry name" value="ETF-QO/FixC_UQ-bd"/>
</dbReference>
<keyword evidence="13 19" id="KW-0408">Iron</keyword>
<comment type="subcellular location">
    <subcellularLocation>
        <location evidence="3">Mitochondrion inner membrane</location>
    </subcellularLocation>
</comment>
<dbReference type="Pfam" id="PF21162">
    <property type="entry name" value="ETFQO_UQ-bd"/>
    <property type="match status" value="1"/>
</dbReference>
<evidence type="ECO:0000313" key="23">
    <source>
        <dbReference type="Proteomes" id="UP000188320"/>
    </source>
</evidence>
<evidence type="ECO:0000256" key="14">
    <source>
        <dbReference type="ARBA" id="ARBA00023014"/>
    </source>
</evidence>
<dbReference type="Gene3D" id="3.30.70.20">
    <property type="match status" value="1"/>
</dbReference>
<dbReference type="PANTHER" id="PTHR10617:SF107">
    <property type="entry name" value="ELECTRON TRANSFER FLAVOPROTEIN-UBIQUINONE OXIDOREDUCTASE, MITOCHONDRIAL"/>
    <property type="match status" value="1"/>
</dbReference>
<evidence type="ECO:0000256" key="2">
    <source>
        <dbReference type="ARBA" id="ARBA00002819"/>
    </source>
</evidence>
<keyword evidence="6 19" id="KW-0285">Flavoprotein</keyword>
<evidence type="ECO:0000256" key="5">
    <source>
        <dbReference type="ARBA" id="ARBA00022448"/>
    </source>
</evidence>
<keyword evidence="12 19" id="KW-0560">Oxidoreductase</keyword>
<feature type="domain" description="ETF-QO/FixC ubiquinone-binding" evidence="21">
    <location>
        <begin position="281"/>
        <end position="374"/>
    </location>
</feature>
<comment type="caution">
    <text evidence="22">The sequence shown here is derived from an EMBL/GenBank/DDBJ whole genome shotgun (WGS) entry which is preliminary data.</text>
</comment>
<dbReference type="SUPFAM" id="SSF51905">
    <property type="entry name" value="FAD/NAD(P)-binding domain"/>
    <property type="match status" value="1"/>
</dbReference>
<dbReference type="SUPFAM" id="SSF54373">
    <property type="entry name" value="FAD-linked reductases, C-terminal domain"/>
    <property type="match status" value="1"/>
</dbReference>
<evidence type="ECO:0000256" key="6">
    <source>
        <dbReference type="ARBA" id="ARBA00022630"/>
    </source>
</evidence>
<evidence type="ECO:0000256" key="18">
    <source>
        <dbReference type="ARBA" id="ARBA00052682"/>
    </source>
</evidence>
<keyword evidence="17" id="KW-0472">Membrane</keyword>
<evidence type="ECO:0000256" key="17">
    <source>
        <dbReference type="ARBA" id="ARBA00023136"/>
    </source>
</evidence>
<dbReference type="Gene3D" id="3.50.50.60">
    <property type="entry name" value="FAD/NAD(P)-binding domain"/>
    <property type="match status" value="1"/>
</dbReference>
<dbReference type="SUPFAM" id="SSF54862">
    <property type="entry name" value="4Fe-4S ferredoxins"/>
    <property type="match status" value="1"/>
</dbReference>
<dbReference type="Proteomes" id="UP000188320">
    <property type="component" value="Unassembled WGS sequence"/>
</dbReference>
<evidence type="ECO:0000256" key="12">
    <source>
        <dbReference type="ARBA" id="ARBA00023002"/>
    </source>
</evidence>
<dbReference type="InterPro" id="IPR007859">
    <property type="entry name" value="ETF-QO/FixX_C"/>
</dbReference>
<dbReference type="Gene3D" id="3.30.9.90">
    <property type="match status" value="1"/>
</dbReference>
<evidence type="ECO:0000256" key="16">
    <source>
        <dbReference type="ARBA" id="ARBA00023128"/>
    </source>
</evidence>
<keyword evidence="8" id="KW-0999">Mitochondrion inner membrane</keyword>
<keyword evidence="5 19" id="KW-0813">Transport</keyword>
<evidence type="ECO:0000259" key="20">
    <source>
        <dbReference type="Pfam" id="PF05187"/>
    </source>
</evidence>
<dbReference type="Pfam" id="PF13450">
    <property type="entry name" value="NAD_binding_8"/>
    <property type="match status" value="1"/>
</dbReference>
<keyword evidence="15 19" id="KW-0830">Ubiquinone</keyword>
<comment type="catalytic activity">
    <reaction evidence="18 19">
        <text>a ubiquinone + reduced [electron-transfer flavoprotein] = a ubiquinol + oxidized [electron-transfer flavoprotein] + H(+)</text>
        <dbReference type="Rhea" id="RHEA:24052"/>
        <dbReference type="Rhea" id="RHEA-COMP:9565"/>
        <dbReference type="Rhea" id="RHEA-COMP:9566"/>
        <dbReference type="Rhea" id="RHEA-COMP:10685"/>
        <dbReference type="Rhea" id="RHEA-COMP:10686"/>
        <dbReference type="ChEBI" id="CHEBI:15378"/>
        <dbReference type="ChEBI" id="CHEBI:16389"/>
        <dbReference type="ChEBI" id="CHEBI:17976"/>
        <dbReference type="ChEBI" id="CHEBI:57692"/>
        <dbReference type="ChEBI" id="CHEBI:58307"/>
        <dbReference type="EC" id="1.5.5.1"/>
    </reaction>
</comment>